<dbReference type="EMBL" id="JAVHJO010000007">
    <property type="protein sequence ID" value="KAK6538525.1"/>
    <property type="molecule type" value="Genomic_DNA"/>
</dbReference>
<keyword evidence="2" id="KW-0472">Membrane</keyword>
<dbReference type="Proteomes" id="UP001365542">
    <property type="component" value="Unassembled WGS sequence"/>
</dbReference>
<evidence type="ECO:0000256" key="1">
    <source>
        <dbReference type="SAM" id="MobiDB-lite"/>
    </source>
</evidence>
<accession>A0AAV9X8W2</accession>
<evidence type="ECO:0000313" key="3">
    <source>
        <dbReference type="EMBL" id="KAK6538525.1"/>
    </source>
</evidence>
<sequence length="260" mass="28433">MPTSTSQKSSDIFAGNDSYPVFPNPNYISRFYMVSSEVSGITQLDTDLYNFCYLPANPLHYWGKRDGSSEDPDAETLTSTSWKPKPTYQFDKPPCRRAAAINANCYFENTNGTFSGLQPYEDNWEIQQECFCKIYPYFDSVNGCNECFKDHGGIEGYHWFPASYMSAASSSYCNASPITTGFYPFVTQWSRTNEAAKVPTTTAPNILGTETAASAYWTYATAITTASGVSGGGKSTASVSTIAVLLAFLSSTMLGLVATI</sequence>
<gene>
    <name evidence="3" type="ORF">TWF694_010105</name>
</gene>
<evidence type="ECO:0000256" key="2">
    <source>
        <dbReference type="SAM" id="Phobius"/>
    </source>
</evidence>
<protein>
    <submittedName>
        <fullName evidence="3">Uncharacterized protein</fullName>
    </submittedName>
</protein>
<keyword evidence="4" id="KW-1185">Reference proteome</keyword>
<dbReference type="AlphaFoldDB" id="A0AAV9X8W2"/>
<name>A0AAV9X8W2_9PEZI</name>
<keyword evidence="2" id="KW-1133">Transmembrane helix</keyword>
<evidence type="ECO:0000313" key="4">
    <source>
        <dbReference type="Proteomes" id="UP001365542"/>
    </source>
</evidence>
<proteinExistence type="predicted"/>
<comment type="caution">
    <text evidence="3">The sequence shown here is derived from an EMBL/GenBank/DDBJ whole genome shotgun (WGS) entry which is preliminary data.</text>
</comment>
<organism evidence="3 4">
    <name type="scientific">Orbilia ellipsospora</name>
    <dbReference type="NCBI Taxonomy" id="2528407"/>
    <lineage>
        <taxon>Eukaryota</taxon>
        <taxon>Fungi</taxon>
        <taxon>Dikarya</taxon>
        <taxon>Ascomycota</taxon>
        <taxon>Pezizomycotina</taxon>
        <taxon>Orbiliomycetes</taxon>
        <taxon>Orbiliales</taxon>
        <taxon>Orbiliaceae</taxon>
        <taxon>Orbilia</taxon>
    </lineage>
</organism>
<feature type="region of interest" description="Disordered" evidence="1">
    <location>
        <begin position="65"/>
        <end position="85"/>
    </location>
</feature>
<feature type="transmembrane region" description="Helical" evidence="2">
    <location>
        <begin position="237"/>
        <end position="258"/>
    </location>
</feature>
<reference evidence="3 4" key="1">
    <citation type="submission" date="2019-10" db="EMBL/GenBank/DDBJ databases">
        <authorList>
            <person name="Palmer J.M."/>
        </authorList>
    </citation>
    <scope>NUCLEOTIDE SEQUENCE [LARGE SCALE GENOMIC DNA]</scope>
    <source>
        <strain evidence="3 4">TWF694</strain>
    </source>
</reference>
<keyword evidence="2" id="KW-0812">Transmembrane</keyword>